<dbReference type="Proteomes" id="UP001597295">
    <property type="component" value="Unassembled WGS sequence"/>
</dbReference>
<evidence type="ECO:0000256" key="8">
    <source>
        <dbReference type="ARBA" id="ARBA00022679"/>
    </source>
</evidence>
<evidence type="ECO:0000256" key="7">
    <source>
        <dbReference type="ARBA" id="ARBA00022676"/>
    </source>
</evidence>
<feature type="transmembrane region" description="Helical" evidence="12">
    <location>
        <begin position="471"/>
        <end position="487"/>
    </location>
</feature>
<dbReference type="InterPro" id="IPR050321">
    <property type="entry name" value="Glycosyltr_2/OpgH_subfam"/>
</dbReference>
<accession>A0ABW5DLP7</accession>
<dbReference type="RefSeq" id="WP_379874071.1">
    <property type="nucleotide sequence ID" value="NZ_JBHUIP010000001.1"/>
</dbReference>
<evidence type="ECO:0000256" key="1">
    <source>
        <dbReference type="ARBA" id="ARBA00004429"/>
    </source>
</evidence>
<evidence type="ECO:0000256" key="12">
    <source>
        <dbReference type="SAM" id="Phobius"/>
    </source>
</evidence>
<reference evidence="15" key="1">
    <citation type="journal article" date="2019" name="Int. J. Syst. Evol. Microbiol.">
        <title>The Global Catalogue of Microorganisms (GCM) 10K type strain sequencing project: providing services to taxonomists for standard genome sequencing and annotation.</title>
        <authorList>
            <consortium name="The Broad Institute Genomics Platform"/>
            <consortium name="The Broad Institute Genome Sequencing Center for Infectious Disease"/>
            <person name="Wu L."/>
            <person name="Ma J."/>
        </authorList>
    </citation>
    <scope>NUCLEOTIDE SEQUENCE [LARGE SCALE GENOMIC DNA]</scope>
    <source>
        <strain evidence="15">CGMCC 1.19062</strain>
    </source>
</reference>
<evidence type="ECO:0000256" key="6">
    <source>
        <dbReference type="ARBA" id="ARBA00022519"/>
    </source>
</evidence>
<dbReference type="NCBIfam" id="NF003962">
    <property type="entry name" value="PRK05454.2-5"/>
    <property type="match status" value="1"/>
</dbReference>
<evidence type="ECO:0000313" key="15">
    <source>
        <dbReference type="Proteomes" id="UP001597295"/>
    </source>
</evidence>
<feature type="transmembrane region" description="Helical" evidence="12">
    <location>
        <begin position="374"/>
        <end position="396"/>
    </location>
</feature>
<dbReference type="GO" id="GO:0016757">
    <property type="term" value="F:glycosyltransferase activity"/>
    <property type="evidence" value="ECO:0007669"/>
    <property type="project" value="UniProtKB-KW"/>
</dbReference>
<feature type="transmembrane region" description="Helical" evidence="12">
    <location>
        <begin position="20"/>
        <end position="39"/>
    </location>
</feature>
<keyword evidence="11 12" id="KW-0472">Membrane</keyword>
<keyword evidence="15" id="KW-1185">Reference proteome</keyword>
<feature type="transmembrane region" description="Helical" evidence="12">
    <location>
        <begin position="416"/>
        <end position="436"/>
    </location>
</feature>
<dbReference type="Gene3D" id="3.90.550.10">
    <property type="entry name" value="Spore Coat Polysaccharide Biosynthesis Protein SpsA, Chain A"/>
    <property type="match status" value="1"/>
</dbReference>
<proteinExistence type="inferred from homology"/>
<evidence type="ECO:0000256" key="4">
    <source>
        <dbReference type="ARBA" id="ARBA00020585"/>
    </source>
</evidence>
<protein>
    <recommendedName>
        <fullName evidence="4">Glucans biosynthesis glucosyltransferase H</fullName>
    </recommendedName>
</protein>
<dbReference type="Pfam" id="PF13632">
    <property type="entry name" value="Glyco_trans_2_3"/>
    <property type="match status" value="1"/>
</dbReference>
<feature type="transmembrane region" description="Helical" evidence="12">
    <location>
        <begin position="448"/>
        <end position="465"/>
    </location>
</feature>
<keyword evidence="10 12" id="KW-1133">Transmembrane helix</keyword>
<comment type="pathway">
    <text evidence="2">Glycan metabolism; osmoregulated periplasmic glucan (OPG) biosynthesis.</text>
</comment>
<name>A0ABW5DLP7_9PROT</name>
<keyword evidence="9 12" id="KW-0812">Transmembrane</keyword>
<dbReference type="EMBL" id="JBHUIP010000001">
    <property type="protein sequence ID" value="MFD2261384.1"/>
    <property type="molecule type" value="Genomic_DNA"/>
</dbReference>
<gene>
    <name evidence="14" type="primary">mdoH</name>
    <name evidence="14" type="ORF">ACFSM5_00695</name>
</gene>
<keyword evidence="8 14" id="KW-0808">Transferase</keyword>
<dbReference type="InterPro" id="IPR029044">
    <property type="entry name" value="Nucleotide-diphossugar_trans"/>
</dbReference>
<evidence type="ECO:0000256" key="5">
    <source>
        <dbReference type="ARBA" id="ARBA00022475"/>
    </source>
</evidence>
<evidence type="ECO:0000259" key="13">
    <source>
        <dbReference type="Pfam" id="PF13632"/>
    </source>
</evidence>
<evidence type="ECO:0000313" key="14">
    <source>
        <dbReference type="EMBL" id="MFD2261384.1"/>
    </source>
</evidence>
<feature type="domain" description="Glycosyltransferase 2-like" evidence="13">
    <location>
        <begin position="203"/>
        <end position="395"/>
    </location>
</feature>
<keyword evidence="5" id="KW-1003">Cell membrane</keyword>
<evidence type="ECO:0000256" key="10">
    <source>
        <dbReference type="ARBA" id="ARBA00022989"/>
    </source>
</evidence>
<comment type="caution">
    <text evidence="14">The sequence shown here is derived from an EMBL/GenBank/DDBJ whole genome shotgun (WGS) entry which is preliminary data.</text>
</comment>
<keyword evidence="6" id="KW-0997">Cell inner membrane</keyword>
<dbReference type="PANTHER" id="PTHR43867">
    <property type="entry name" value="CELLULOSE SYNTHASE CATALYTIC SUBUNIT A [UDP-FORMING]"/>
    <property type="match status" value="1"/>
</dbReference>
<feature type="transmembrane region" description="Helical" evidence="12">
    <location>
        <begin position="507"/>
        <end position="525"/>
    </location>
</feature>
<evidence type="ECO:0000256" key="11">
    <source>
        <dbReference type="ARBA" id="ARBA00023136"/>
    </source>
</evidence>
<organism evidence="14 15">
    <name type="scientific">Lacibacterium aquatile</name>
    <dbReference type="NCBI Taxonomy" id="1168082"/>
    <lineage>
        <taxon>Bacteria</taxon>
        <taxon>Pseudomonadati</taxon>
        <taxon>Pseudomonadota</taxon>
        <taxon>Alphaproteobacteria</taxon>
        <taxon>Rhodospirillales</taxon>
        <taxon>Rhodospirillaceae</taxon>
    </lineage>
</organism>
<evidence type="ECO:0000256" key="9">
    <source>
        <dbReference type="ARBA" id="ARBA00022692"/>
    </source>
</evidence>
<sequence length="603" mass="65959">MRDSAASTSSIEQPTIRRLIVCALNLTTLAGVGMLMARLLSVNGWNWAEMGLLVCFLLSAPWTILGFWNALIGFLLLRLTRNPAAIVNPALARASEADPILARTALLMCIRHEDVAPVARRIALMRADLEASGHGRAFHIHLLSDSSDPASIEAEEAAIAALRAADPFPQEIHYRRRTDNAGYKAGNIREFCERAGADYDFMVTLDADSLMSAPALLRLVRVCQANPQLGILQTLAVGLPSDSFFARLFQFGMRQGMRTYTMGSAWWQGDCGPYWGHNALIRIAPFRDHCHLPILPGKPPLGGRILSHDQVEAALMRRAGFEVRVLPEEGGSYEENPPALPDFITRDLRWCQGNMQYFRLLGMKGLLPASRIQLFLAVMMYIGAPAWIIFILLGAVQPFLPQTGTEVFPVELGLTLFGLMFGMSLSPKLLGVLDLLLQARERRRYGGILRITAGALLEFISMTLLAPSVALAETLFMAGLPFGRAVIWSSQRRSGYAVSWSAAAKGLWPQFALAAGLLAILWHGAPGALPWAAPLLVGLFGAIPITVLTASPAFGRWASRWRICAIPEEFEAVEIVEKLQGRKLEAAEIQLSPVIPAPSRDPA</sequence>
<comment type="similarity">
    <text evidence="3">Belongs to the glycosyltransferase 2 family. OpgH subfamily.</text>
</comment>
<evidence type="ECO:0000256" key="3">
    <source>
        <dbReference type="ARBA" id="ARBA00009337"/>
    </source>
</evidence>
<dbReference type="SUPFAM" id="SSF53448">
    <property type="entry name" value="Nucleotide-diphospho-sugar transferases"/>
    <property type="match status" value="1"/>
</dbReference>
<dbReference type="NCBIfam" id="NF003958">
    <property type="entry name" value="PRK05454.2-1"/>
    <property type="match status" value="1"/>
</dbReference>
<dbReference type="InterPro" id="IPR001173">
    <property type="entry name" value="Glyco_trans_2-like"/>
</dbReference>
<feature type="transmembrane region" description="Helical" evidence="12">
    <location>
        <begin position="51"/>
        <end position="77"/>
    </location>
</feature>
<dbReference type="PANTHER" id="PTHR43867:SF5">
    <property type="entry name" value="GLUCANS BIOSYNTHESIS GLUCOSYLTRANSFERASE H"/>
    <property type="match status" value="1"/>
</dbReference>
<evidence type="ECO:0000256" key="2">
    <source>
        <dbReference type="ARBA" id="ARBA00005001"/>
    </source>
</evidence>
<keyword evidence="7 14" id="KW-0328">Glycosyltransferase</keyword>
<comment type="subcellular location">
    <subcellularLocation>
        <location evidence="1">Cell inner membrane</location>
        <topology evidence="1">Multi-pass membrane protein</topology>
    </subcellularLocation>
</comment>
<feature type="transmembrane region" description="Helical" evidence="12">
    <location>
        <begin position="531"/>
        <end position="554"/>
    </location>
</feature>